<comment type="similarity">
    <text evidence="6">Belongs to the cytochrome P450 family.</text>
</comment>
<dbReference type="Pfam" id="PF00067">
    <property type="entry name" value="p450"/>
    <property type="match status" value="1"/>
</dbReference>
<keyword evidence="3 6" id="KW-0560">Oxidoreductase</keyword>
<gene>
    <name evidence="8" type="ORF">GTA08_BOTSDO07506</name>
</gene>
<feature type="binding site" description="axial binding residue" evidence="5">
    <location>
        <position position="445"/>
    </location>
    <ligand>
        <name>heme</name>
        <dbReference type="ChEBI" id="CHEBI:30413"/>
    </ligand>
    <ligandPart>
        <name>Fe</name>
        <dbReference type="ChEBI" id="CHEBI:18248"/>
    </ligandPart>
</feature>
<evidence type="ECO:0000313" key="9">
    <source>
        <dbReference type="Proteomes" id="UP000572817"/>
    </source>
</evidence>
<evidence type="ECO:0000256" key="7">
    <source>
        <dbReference type="SAM" id="Phobius"/>
    </source>
</evidence>
<evidence type="ECO:0000256" key="1">
    <source>
        <dbReference type="ARBA" id="ARBA00001971"/>
    </source>
</evidence>
<keyword evidence="6" id="KW-0503">Monooxygenase</keyword>
<evidence type="ECO:0000313" key="8">
    <source>
        <dbReference type="EMBL" id="KAF4303924.1"/>
    </source>
</evidence>
<keyword evidence="7" id="KW-1133">Transmembrane helix</keyword>
<dbReference type="AlphaFoldDB" id="A0A8H4MYK3"/>
<dbReference type="GO" id="GO:0020037">
    <property type="term" value="F:heme binding"/>
    <property type="evidence" value="ECO:0007669"/>
    <property type="project" value="InterPro"/>
</dbReference>
<reference evidence="8" key="1">
    <citation type="submission" date="2020-04" db="EMBL/GenBank/DDBJ databases">
        <title>Genome Assembly and Annotation of Botryosphaeria dothidea sdau 11-99, a Latent Pathogen of Apple Fruit Ring Rot in China.</title>
        <authorList>
            <person name="Yu C."/>
            <person name="Diao Y."/>
            <person name="Lu Q."/>
            <person name="Zhao J."/>
            <person name="Cui S."/>
            <person name="Peng C."/>
            <person name="He B."/>
            <person name="Liu H."/>
        </authorList>
    </citation>
    <scope>NUCLEOTIDE SEQUENCE [LARGE SCALE GENOMIC DNA]</scope>
    <source>
        <strain evidence="8">Sdau11-99</strain>
    </source>
</reference>
<dbReference type="PRINTS" id="PR00385">
    <property type="entry name" value="P450"/>
</dbReference>
<dbReference type="SUPFAM" id="SSF48264">
    <property type="entry name" value="Cytochrome P450"/>
    <property type="match status" value="1"/>
</dbReference>
<evidence type="ECO:0000256" key="2">
    <source>
        <dbReference type="ARBA" id="ARBA00022723"/>
    </source>
</evidence>
<dbReference type="PANTHER" id="PTHR24305">
    <property type="entry name" value="CYTOCHROME P450"/>
    <property type="match status" value="1"/>
</dbReference>
<dbReference type="PRINTS" id="PR00463">
    <property type="entry name" value="EP450I"/>
</dbReference>
<dbReference type="InterPro" id="IPR002401">
    <property type="entry name" value="Cyt_P450_E_grp-I"/>
</dbReference>
<comment type="caution">
    <text evidence="8">The sequence shown here is derived from an EMBL/GenBank/DDBJ whole genome shotgun (WGS) entry which is preliminary data.</text>
</comment>
<proteinExistence type="inferred from homology"/>
<dbReference type="PANTHER" id="PTHR24305:SF235">
    <property type="entry name" value="CYTOCHROME P450 MONOOXYGENASE APDB-RELATED"/>
    <property type="match status" value="1"/>
</dbReference>
<feature type="transmembrane region" description="Helical" evidence="7">
    <location>
        <begin position="15"/>
        <end position="36"/>
    </location>
</feature>
<organism evidence="8 9">
    <name type="scientific">Botryosphaeria dothidea</name>
    <dbReference type="NCBI Taxonomy" id="55169"/>
    <lineage>
        <taxon>Eukaryota</taxon>
        <taxon>Fungi</taxon>
        <taxon>Dikarya</taxon>
        <taxon>Ascomycota</taxon>
        <taxon>Pezizomycotina</taxon>
        <taxon>Dothideomycetes</taxon>
        <taxon>Dothideomycetes incertae sedis</taxon>
        <taxon>Botryosphaeriales</taxon>
        <taxon>Botryosphaeriaceae</taxon>
        <taxon>Botryosphaeria</taxon>
    </lineage>
</organism>
<dbReference type="GO" id="GO:0016705">
    <property type="term" value="F:oxidoreductase activity, acting on paired donors, with incorporation or reduction of molecular oxygen"/>
    <property type="evidence" value="ECO:0007669"/>
    <property type="project" value="InterPro"/>
</dbReference>
<dbReference type="InterPro" id="IPR036396">
    <property type="entry name" value="Cyt_P450_sf"/>
</dbReference>
<evidence type="ECO:0000256" key="3">
    <source>
        <dbReference type="ARBA" id="ARBA00023002"/>
    </source>
</evidence>
<keyword evidence="4 5" id="KW-0408">Iron</keyword>
<dbReference type="GO" id="GO:0044550">
    <property type="term" value="P:secondary metabolite biosynthetic process"/>
    <property type="evidence" value="ECO:0007669"/>
    <property type="project" value="UniProtKB-ARBA"/>
</dbReference>
<name>A0A8H4MYK3_9PEZI</name>
<evidence type="ECO:0000256" key="6">
    <source>
        <dbReference type="RuleBase" id="RU000461"/>
    </source>
</evidence>
<sequence>MALFRFSVLPLSDHLALFVVSLTVVYVAFQFVNAFLRSPVKHIPGSWWARVSRLPLVYAIYNRRRTEYVTKLLQDYGPVVVIAPEQVHTTDEDALKDIYSRSSVKSAFYSGMGYWKGVTSTLGFLEYEKSVPARRNLLQCFQNKNLDTLVKNISSHVENFIQFLGAKAKEGASVDGVVVFRLLALDVVTDVLWGETDRLLSHVGQNSPIFVCRFHAFSTYNAMRGFIPGFDMLVSWFGTSRMRQLRKDCNDIDVTARDALQRWKSNPSGHRQTDVLSMLQSMRLKDNNGDIQGIPEAHLPAYMIESLAAGSSTASHTAVFTCRMLTLHTQAQRRLQDELRAQFPDKDHIDEKRMADLPYLDAVVRETMRMYPMIPGPQERRITHDIRAAGTVIPAGTIASTGAYNQGRLADVYPEPEEWKPERWFDVDARMRLNWIPFGCGARICPGIILAVIELKYIIGTIFRKFDAVPPPEYEDDVIELNDIFAASTRSGDCWLKFVVAE</sequence>
<keyword evidence="9" id="KW-1185">Reference proteome</keyword>
<dbReference type="InterPro" id="IPR001128">
    <property type="entry name" value="Cyt_P450"/>
</dbReference>
<dbReference type="GO" id="GO:0005506">
    <property type="term" value="F:iron ion binding"/>
    <property type="evidence" value="ECO:0007669"/>
    <property type="project" value="InterPro"/>
</dbReference>
<protein>
    <recommendedName>
        <fullName evidence="10">Cytochrome P450</fullName>
    </recommendedName>
</protein>
<dbReference type="InterPro" id="IPR050121">
    <property type="entry name" value="Cytochrome_P450_monoxygenase"/>
</dbReference>
<dbReference type="Proteomes" id="UP000572817">
    <property type="component" value="Unassembled WGS sequence"/>
</dbReference>
<dbReference type="EMBL" id="WWBZ02000051">
    <property type="protein sequence ID" value="KAF4303924.1"/>
    <property type="molecule type" value="Genomic_DNA"/>
</dbReference>
<keyword evidence="5 6" id="KW-0349">Heme</keyword>
<evidence type="ECO:0000256" key="4">
    <source>
        <dbReference type="ARBA" id="ARBA00023004"/>
    </source>
</evidence>
<evidence type="ECO:0000256" key="5">
    <source>
        <dbReference type="PIRSR" id="PIRSR602401-1"/>
    </source>
</evidence>
<dbReference type="InterPro" id="IPR017972">
    <property type="entry name" value="Cyt_P450_CS"/>
</dbReference>
<dbReference type="GO" id="GO:0004497">
    <property type="term" value="F:monooxygenase activity"/>
    <property type="evidence" value="ECO:0007669"/>
    <property type="project" value="UniProtKB-KW"/>
</dbReference>
<keyword evidence="7" id="KW-0472">Membrane</keyword>
<keyword evidence="7" id="KW-0812">Transmembrane</keyword>
<dbReference type="OrthoDB" id="1470350at2759"/>
<comment type="cofactor">
    <cofactor evidence="1 5">
        <name>heme</name>
        <dbReference type="ChEBI" id="CHEBI:30413"/>
    </cofactor>
</comment>
<accession>A0A8H4MYK3</accession>
<dbReference type="Gene3D" id="1.10.630.10">
    <property type="entry name" value="Cytochrome P450"/>
    <property type="match status" value="1"/>
</dbReference>
<dbReference type="PROSITE" id="PS00086">
    <property type="entry name" value="CYTOCHROME_P450"/>
    <property type="match status" value="1"/>
</dbReference>
<keyword evidence="2 5" id="KW-0479">Metal-binding</keyword>
<evidence type="ECO:0008006" key="10">
    <source>
        <dbReference type="Google" id="ProtNLM"/>
    </source>
</evidence>